<evidence type="ECO:0000259" key="16">
    <source>
        <dbReference type="PROSITE" id="PS50109"/>
    </source>
</evidence>
<evidence type="ECO:0000256" key="5">
    <source>
        <dbReference type="ARBA" id="ARBA00017322"/>
    </source>
</evidence>
<evidence type="ECO:0000256" key="7">
    <source>
        <dbReference type="ARBA" id="ARBA00022490"/>
    </source>
</evidence>
<dbReference type="Pfam" id="PF02518">
    <property type="entry name" value="HATPase_c"/>
    <property type="match status" value="1"/>
</dbReference>
<name>A0A2M9APX7_9BACT</name>
<dbReference type="EMBL" id="PGFA01000006">
    <property type="protein sequence ID" value="PJJ47754.1"/>
    <property type="molecule type" value="Genomic_DNA"/>
</dbReference>
<keyword evidence="15" id="KW-0732">Signal</keyword>
<evidence type="ECO:0000256" key="3">
    <source>
        <dbReference type="ARBA" id="ARBA00004496"/>
    </source>
</evidence>
<keyword evidence="6" id="KW-0004">4Fe-4S</keyword>
<comment type="caution">
    <text evidence="17">The sequence shown here is derived from an EMBL/GenBank/DDBJ whole genome shotgun (WGS) entry which is preliminary data.</text>
</comment>
<dbReference type="InterPro" id="IPR013783">
    <property type="entry name" value="Ig-like_fold"/>
</dbReference>
<dbReference type="SUPFAM" id="SSF49265">
    <property type="entry name" value="Fibronectin type III"/>
    <property type="match status" value="1"/>
</dbReference>
<dbReference type="Pfam" id="PF07730">
    <property type="entry name" value="HisKA_3"/>
    <property type="match status" value="1"/>
</dbReference>
<proteinExistence type="predicted"/>
<dbReference type="CDD" id="cd16917">
    <property type="entry name" value="HATPase_UhpB-NarQ-NarX-like"/>
    <property type="match status" value="1"/>
</dbReference>
<keyword evidence="9" id="KW-0479">Metal-binding</keyword>
<evidence type="ECO:0000256" key="6">
    <source>
        <dbReference type="ARBA" id="ARBA00022485"/>
    </source>
</evidence>
<keyword evidence="8" id="KW-0597">Phosphoprotein</keyword>
<dbReference type="Gene3D" id="2.60.40.10">
    <property type="entry name" value="Immunoglobulins"/>
    <property type="match status" value="1"/>
</dbReference>
<evidence type="ECO:0000256" key="11">
    <source>
        <dbReference type="ARBA" id="ARBA00023014"/>
    </source>
</evidence>
<dbReference type="GO" id="GO:0051539">
    <property type="term" value="F:4 iron, 4 sulfur cluster binding"/>
    <property type="evidence" value="ECO:0007669"/>
    <property type="project" value="UniProtKB-KW"/>
</dbReference>
<dbReference type="PROSITE" id="PS50109">
    <property type="entry name" value="HIS_KIN"/>
    <property type="match status" value="1"/>
</dbReference>
<feature type="chain" id="PRO_5014734629" description="Oxygen sensor histidine kinase NreB" evidence="15">
    <location>
        <begin position="27"/>
        <end position="1026"/>
    </location>
</feature>
<evidence type="ECO:0000313" key="17">
    <source>
        <dbReference type="EMBL" id="PJJ47754.1"/>
    </source>
</evidence>
<dbReference type="InterPro" id="IPR011712">
    <property type="entry name" value="Sig_transdc_His_kin_sub3_dim/P"/>
</dbReference>
<dbReference type="Pfam" id="PF07495">
    <property type="entry name" value="Y_Y_Y"/>
    <property type="match status" value="1"/>
</dbReference>
<dbReference type="SUPFAM" id="SSF55874">
    <property type="entry name" value="ATPase domain of HSP90 chaperone/DNA topoisomerase II/histidine kinase"/>
    <property type="match status" value="1"/>
</dbReference>
<evidence type="ECO:0000313" key="18">
    <source>
        <dbReference type="Proteomes" id="UP000228535"/>
    </source>
</evidence>
<organism evidence="17 18">
    <name type="scientific">Hymenobacter chitinivorans DSM 11115</name>
    <dbReference type="NCBI Taxonomy" id="1121954"/>
    <lineage>
        <taxon>Bacteria</taxon>
        <taxon>Pseudomonadati</taxon>
        <taxon>Bacteroidota</taxon>
        <taxon>Cytophagia</taxon>
        <taxon>Cytophagales</taxon>
        <taxon>Hymenobacteraceae</taxon>
        <taxon>Hymenobacter</taxon>
    </lineage>
</organism>
<evidence type="ECO:0000256" key="9">
    <source>
        <dbReference type="ARBA" id="ARBA00022723"/>
    </source>
</evidence>
<dbReference type="FunFam" id="2.60.40.10:FF:000791">
    <property type="entry name" value="Two-component system sensor histidine kinase/response regulator"/>
    <property type="match status" value="1"/>
</dbReference>
<dbReference type="InterPro" id="IPR036116">
    <property type="entry name" value="FN3_sf"/>
</dbReference>
<keyword evidence="14" id="KW-1133">Transmembrane helix</keyword>
<evidence type="ECO:0000256" key="15">
    <source>
        <dbReference type="SAM" id="SignalP"/>
    </source>
</evidence>
<comment type="subcellular location">
    <subcellularLocation>
        <location evidence="3">Cytoplasm</location>
    </subcellularLocation>
</comment>
<sequence length="1026" mass="114004">MTNLLAAWRRLGLLGLLVSLAVVARAQTSSALTFHTLTAAQGLSENSVYSIVQDRRGFLWFGTQDGLSRYDGVEFRVFRNDPQRSGSLSSNFILSLTEDQQGQLWVGTGGGGLCRYNHVTGRFRSFEYEPTDENGLADNFVRVVYCDRQGRVWAGTEGGLHRFEPRKNHFQRFVHAASLPENLRRNSVRAITQSATGTLWVGTGEGRISRLNPATGYLEADPRWAPTSAITALQPDKQGGLWVGTETDGLWYVPATGPRQGIGQRVAAGPGEAIRALFLDQQQHVWIGTNKGLVRYQPVAHTFTTYQHQSGVVHSLPDNVVLSVFQDRSGLLWTGTEGGISSFEAQPSAFAAYPGLAGRPNGPVWAVAEDAAGTVWVGTESLGLVSYNPATGQRREFRHHPQDPGSLSEDFVRALCFDRQGRLWVGTQSQGLDCLEPGATRFRHYRHDPAVKNTISEDFIRTIYEGPDGRLWVGTEGGLNRFEPDKDGFTSFRNDPANPRSLSNNFVRVVHQDRTGRVWVGTGGGGLCCYNPVTGQFSAFRTDDRNPRSLSSNFVRSILEDHAGQLWVGTEGGGLCRLDDARRGIFTTFREPQGLPNDVVYGVLEDAQQHLWLSTNKGLARFTPANNQFYTFDTRDGLPFDEFNAGGYYASPSGRLYFGGVQGLVSFQPGAVRTNAVPPPVVLTGFRKFNQPVELDTSITVRRRIVLGPQDYFFSVEFAALNFRLPEKNRYAYMLENFDPDWVQAGTKREATYTNLDPGTYTFRVRATNNDGIWNPRGTALTIVVQPHWYGTWWFRILISWVLFGLLFLAYRLRVRQLLALERVRHNIARDLHDDMGSTLSSISILSQIARTHQHNQRTDQATALLDQIGDSSRRMLDAMDDIVWTINPAHDSMDDVVARMRSFASDVLEARGIDFTFRADPSIAGLRLNMRARREFFLLFKEAVNNLAKYAQCTEAAITLAYEHQRLVLTVQDDGVGFDPQAPAQGGGNGLTNMNSRAAAMKGVLDIQTAPGQGTVLRLNVPLKS</sequence>
<comment type="function">
    <text evidence="12">Member of the two-component regulatory system NreB/NreC involved in the control of dissimilatory nitrate/nitrite reduction in response to oxygen. NreB functions as a direct oxygen sensor histidine kinase which is autophosphorylated, in the absence of oxygen, probably at the conserved histidine residue, and transfers its phosphate group probably to a conserved aspartate residue of NreC. NreB/NreC activates the expression of the nitrate (narGHJI) and nitrite (nir) reductase operons, as well as the putative nitrate transporter gene narT.</text>
</comment>
<feature type="transmembrane region" description="Helical" evidence="14">
    <location>
        <begin position="793"/>
        <end position="813"/>
    </location>
</feature>
<dbReference type="PANTHER" id="PTHR43547">
    <property type="entry name" value="TWO-COMPONENT HISTIDINE KINASE"/>
    <property type="match status" value="1"/>
</dbReference>
<dbReference type="GO" id="GO:0005737">
    <property type="term" value="C:cytoplasm"/>
    <property type="evidence" value="ECO:0007669"/>
    <property type="project" value="UniProtKB-SubCell"/>
</dbReference>
<evidence type="ECO:0000256" key="4">
    <source>
        <dbReference type="ARBA" id="ARBA00012438"/>
    </source>
</evidence>
<dbReference type="OrthoDB" id="9797097at2"/>
<dbReference type="InterPro" id="IPR036890">
    <property type="entry name" value="HATPase_C_sf"/>
</dbReference>
<dbReference type="PANTHER" id="PTHR43547:SF2">
    <property type="entry name" value="HYBRID SIGNAL TRANSDUCTION HISTIDINE KINASE C"/>
    <property type="match status" value="1"/>
</dbReference>
<keyword evidence="11" id="KW-0411">Iron-sulfur</keyword>
<comment type="cofactor">
    <cofactor evidence="2">
        <name>[4Fe-4S] cluster</name>
        <dbReference type="ChEBI" id="CHEBI:49883"/>
    </cofactor>
</comment>
<feature type="domain" description="Histidine kinase" evidence="16">
    <location>
        <begin position="831"/>
        <end position="1026"/>
    </location>
</feature>
<evidence type="ECO:0000256" key="13">
    <source>
        <dbReference type="ARBA" id="ARBA00030800"/>
    </source>
</evidence>
<dbReference type="CDD" id="cd00146">
    <property type="entry name" value="PKD"/>
    <property type="match status" value="1"/>
</dbReference>
<dbReference type="GO" id="GO:0046872">
    <property type="term" value="F:metal ion binding"/>
    <property type="evidence" value="ECO:0007669"/>
    <property type="project" value="UniProtKB-KW"/>
</dbReference>
<evidence type="ECO:0000256" key="2">
    <source>
        <dbReference type="ARBA" id="ARBA00001966"/>
    </source>
</evidence>
<dbReference type="AlphaFoldDB" id="A0A2M9APX7"/>
<dbReference type="Gene3D" id="1.20.5.1930">
    <property type="match status" value="1"/>
</dbReference>
<evidence type="ECO:0000256" key="12">
    <source>
        <dbReference type="ARBA" id="ARBA00024827"/>
    </source>
</evidence>
<gene>
    <name evidence="17" type="ORF">CLV45_4892</name>
</gene>
<dbReference type="Pfam" id="PF07494">
    <property type="entry name" value="Reg_prop"/>
    <property type="match status" value="11"/>
</dbReference>
<dbReference type="InterPro" id="IPR005467">
    <property type="entry name" value="His_kinase_dom"/>
</dbReference>
<evidence type="ECO:0000256" key="8">
    <source>
        <dbReference type="ARBA" id="ARBA00022553"/>
    </source>
</evidence>
<dbReference type="Gene3D" id="2.130.10.10">
    <property type="entry name" value="YVTN repeat-like/Quinoprotein amine dehydrogenase"/>
    <property type="match status" value="3"/>
</dbReference>
<dbReference type="InterPro" id="IPR011123">
    <property type="entry name" value="Y_Y_Y"/>
</dbReference>
<dbReference type="InterPro" id="IPR004358">
    <property type="entry name" value="Sig_transdc_His_kin-like_C"/>
</dbReference>
<dbReference type="Proteomes" id="UP000228535">
    <property type="component" value="Unassembled WGS sequence"/>
</dbReference>
<keyword evidence="14" id="KW-0472">Membrane</keyword>
<dbReference type="Gene3D" id="3.30.565.10">
    <property type="entry name" value="Histidine kinase-like ATPase, C-terminal domain"/>
    <property type="match status" value="1"/>
</dbReference>
<evidence type="ECO:0000256" key="14">
    <source>
        <dbReference type="SAM" id="Phobius"/>
    </source>
</evidence>
<feature type="signal peptide" evidence="15">
    <location>
        <begin position="1"/>
        <end position="26"/>
    </location>
</feature>
<dbReference type="InterPro" id="IPR003594">
    <property type="entry name" value="HATPase_dom"/>
</dbReference>
<dbReference type="EC" id="2.7.13.3" evidence="4"/>
<comment type="catalytic activity">
    <reaction evidence="1">
        <text>ATP + protein L-histidine = ADP + protein N-phospho-L-histidine.</text>
        <dbReference type="EC" id="2.7.13.3"/>
    </reaction>
</comment>
<evidence type="ECO:0000256" key="1">
    <source>
        <dbReference type="ARBA" id="ARBA00000085"/>
    </source>
</evidence>
<evidence type="ECO:0000256" key="10">
    <source>
        <dbReference type="ARBA" id="ARBA00023004"/>
    </source>
</evidence>
<dbReference type="SMART" id="SM00387">
    <property type="entry name" value="HATPase_c"/>
    <property type="match status" value="1"/>
</dbReference>
<dbReference type="InterPro" id="IPR011110">
    <property type="entry name" value="Reg_prop"/>
</dbReference>
<dbReference type="GO" id="GO:0016020">
    <property type="term" value="C:membrane"/>
    <property type="evidence" value="ECO:0007669"/>
    <property type="project" value="InterPro"/>
</dbReference>
<protein>
    <recommendedName>
        <fullName evidence="5">Oxygen sensor histidine kinase NreB</fullName>
        <ecNumber evidence="4">2.7.13.3</ecNumber>
    </recommendedName>
    <alternativeName>
        <fullName evidence="13">Nitrogen regulation protein B</fullName>
    </alternativeName>
</protein>
<dbReference type="SUPFAM" id="SSF63829">
    <property type="entry name" value="Calcium-dependent phosphotriesterase"/>
    <property type="match status" value="2"/>
</dbReference>
<reference evidence="17 18" key="1">
    <citation type="submission" date="2017-11" db="EMBL/GenBank/DDBJ databases">
        <title>Genomic Encyclopedia of Archaeal and Bacterial Type Strains, Phase II (KMG-II): From Individual Species to Whole Genera.</title>
        <authorList>
            <person name="Goeker M."/>
        </authorList>
    </citation>
    <scope>NUCLEOTIDE SEQUENCE [LARGE SCALE GENOMIC DNA]</scope>
    <source>
        <strain evidence="17 18">DSM 11115</strain>
    </source>
</reference>
<dbReference type="PRINTS" id="PR00344">
    <property type="entry name" value="BCTRLSENSOR"/>
</dbReference>
<keyword evidence="18" id="KW-1185">Reference proteome</keyword>
<dbReference type="GO" id="GO:0046983">
    <property type="term" value="F:protein dimerization activity"/>
    <property type="evidence" value="ECO:0007669"/>
    <property type="project" value="InterPro"/>
</dbReference>
<dbReference type="RefSeq" id="WP_100339115.1">
    <property type="nucleotide sequence ID" value="NZ_PGFA01000006.1"/>
</dbReference>
<accession>A0A2M9APX7</accession>
<keyword evidence="10" id="KW-0408">Iron</keyword>
<dbReference type="InterPro" id="IPR015943">
    <property type="entry name" value="WD40/YVTN_repeat-like_dom_sf"/>
</dbReference>
<keyword evidence="7" id="KW-0963">Cytoplasm</keyword>
<keyword evidence="14" id="KW-0812">Transmembrane</keyword>
<dbReference type="GO" id="GO:0000155">
    <property type="term" value="F:phosphorelay sensor kinase activity"/>
    <property type="evidence" value="ECO:0007669"/>
    <property type="project" value="InterPro"/>
</dbReference>